<dbReference type="PANTHER" id="PTHR33885:SF3">
    <property type="entry name" value="PHAGE SHOCK PROTEIN C"/>
    <property type="match status" value="1"/>
</dbReference>
<dbReference type="Proteomes" id="UP000245412">
    <property type="component" value="Unassembled WGS sequence"/>
</dbReference>
<keyword evidence="4 6" id="KW-1133">Transmembrane helix</keyword>
<keyword evidence="9" id="KW-1185">Reference proteome</keyword>
<reference evidence="8 9" key="1">
    <citation type="submission" date="2018-05" db="EMBL/GenBank/DDBJ databases">
        <authorList>
            <person name="Goeker M."/>
            <person name="Huntemann M."/>
            <person name="Clum A."/>
            <person name="Pillay M."/>
            <person name="Palaniappan K."/>
            <person name="Varghese N."/>
            <person name="Mikhailova N."/>
            <person name="Stamatis D."/>
            <person name="Reddy T."/>
            <person name="Daum C."/>
            <person name="Shapiro N."/>
            <person name="Ivanova N."/>
            <person name="Kyrpides N."/>
            <person name="Woyke T."/>
        </authorList>
    </citation>
    <scope>NUCLEOTIDE SEQUENCE [LARGE SCALE GENOMIC DNA]</scope>
    <source>
        <strain evidence="8 9">DSM 26524</strain>
    </source>
</reference>
<feature type="transmembrane region" description="Helical" evidence="6">
    <location>
        <begin position="35"/>
        <end position="57"/>
    </location>
</feature>
<protein>
    <submittedName>
        <fullName evidence="8">Phage shock protein C (PspC) family protein</fullName>
    </submittedName>
</protein>
<keyword evidence="3 6" id="KW-0812">Transmembrane</keyword>
<dbReference type="InterPro" id="IPR052027">
    <property type="entry name" value="PspC"/>
</dbReference>
<dbReference type="InterPro" id="IPR007168">
    <property type="entry name" value="Phageshock_PspC_N"/>
</dbReference>
<evidence type="ECO:0000256" key="1">
    <source>
        <dbReference type="ARBA" id="ARBA00004162"/>
    </source>
</evidence>
<comment type="subcellular location">
    <subcellularLocation>
        <location evidence="1">Cell membrane</location>
        <topology evidence="1">Single-pass membrane protein</topology>
    </subcellularLocation>
</comment>
<evidence type="ECO:0000313" key="9">
    <source>
        <dbReference type="Proteomes" id="UP000245412"/>
    </source>
</evidence>
<keyword evidence="5 6" id="KW-0472">Membrane</keyword>
<dbReference type="EMBL" id="QGGY01000009">
    <property type="protein sequence ID" value="PWJ74373.1"/>
    <property type="molecule type" value="Genomic_DNA"/>
</dbReference>
<comment type="caution">
    <text evidence="8">The sequence shown here is derived from an EMBL/GenBank/DDBJ whole genome shotgun (WGS) entry which is preliminary data.</text>
</comment>
<dbReference type="GO" id="GO:0005886">
    <property type="term" value="C:plasma membrane"/>
    <property type="evidence" value="ECO:0007669"/>
    <property type="project" value="UniProtKB-SubCell"/>
</dbReference>
<evidence type="ECO:0000256" key="6">
    <source>
        <dbReference type="SAM" id="Phobius"/>
    </source>
</evidence>
<evidence type="ECO:0000313" key="8">
    <source>
        <dbReference type="EMBL" id="PWJ74373.1"/>
    </source>
</evidence>
<evidence type="ECO:0000256" key="4">
    <source>
        <dbReference type="ARBA" id="ARBA00022989"/>
    </source>
</evidence>
<sequence>MGPKKLYKSIENKMICGVCGGIGEYLNIDPTLIRLLMVLLGCTTTGFIIYIVAAIVIPYPPEG</sequence>
<name>A0AB73T2F3_9FIRM</name>
<dbReference type="AlphaFoldDB" id="A0AB73T2F3"/>
<dbReference type="RefSeq" id="WP_109747256.1">
    <property type="nucleotide sequence ID" value="NZ_CABJAT010000003.1"/>
</dbReference>
<keyword evidence="2" id="KW-1003">Cell membrane</keyword>
<proteinExistence type="predicted"/>
<organism evidence="8 9">
    <name type="scientific">Murimonas intestini</name>
    <dbReference type="NCBI Taxonomy" id="1337051"/>
    <lineage>
        <taxon>Bacteria</taxon>
        <taxon>Bacillati</taxon>
        <taxon>Bacillota</taxon>
        <taxon>Clostridia</taxon>
        <taxon>Lachnospirales</taxon>
        <taxon>Lachnospiraceae</taxon>
        <taxon>Murimonas</taxon>
    </lineage>
</organism>
<evidence type="ECO:0000256" key="5">
    <source>
        <dbReference type="ARBA" id="ARBA00023136"/>
    </source>
</evidence>
<accession>A0AB73T2F3</accession>
<dbReference type="PANTHER" id="PTHR33885">
    <property type="entry name" value="PHAGE SHOCK PROTEIN C"/>
    <property type="match status" value="1"/>
</dbReference>
<evidence type="ECO:0000256" key="2">
    <source>
        <dbReference type="ARBA" id="ARBA00022475"/>
    </source>
</evidence>
<evidence type="ECO:0000259" key="7">
    <source>
        <dbReference type="Pfam" id="PF04024"/>
    </source>
</evidence>
<dbReference type="Pfam" id="PF04024">
    <property type="entry name" value="PspC"/>
    <property type="match status" value="1"/>
</dbReference>
<evidence type="ECO:0000256" key="3">
    <source>
        <dbReference type="ARBA" id="ARBA00022692"/>
    </source>
</evidence>
<gene>
    <name evidence="8" type="ORF">C7383_109109</name>
</gene>
<feature type="domain" description="Phage shock protein PspC N-terminal" evidence="7">
    <location>
        <begin position="4"/>
        <end position="58"/>
    </location>
</feature>